<comment type="caution">
    <text evidence="1">The sequence shown here is derived from an EMBL/GenBank/DDBJ whole genome shotgun (WGS) entry which is preliminary data.</text>
</comment>
<organism evidence="1 2">
    <name type="scientific">Rufibacter latericius</name>
    <dbReference type="NCBI Taxonomy" id="2487040"/>
    <lineage>
        <taxon>Bacteria</taxon>
        <taxon>Pseudomonadati</taxon>
        <taxon>Bacteroidota</taxon>
        <taxon>Cytophagia</taxon>
        <taxon>Cytophagales</taxon>
        <taxon>Hymenobacteraceae</taxon>
        <taxon>Rufibacter</taxon>
    </lineage>
</organism>
<dbReference type="EMBL" id="RJJD01000008">
    <property type="protein sequence ID" value="RNI25691.1"/>
    <property type="molecule type" value="Genomic_DNA"/>
</dbReference>
<name>A0A3M9MJH7_9BACT</name>
<sequence length="60" mass="6807">MFVLRLKLEKQALKAGHITASEDRSSIKNKAKLPFFQEQEALFNCFTFAETPAENFLNSG</sequence>
<protein>
    <submittedName>
        <fullName evidence="1">Uncharacterized protein</fullName>
    </submittedName>
</protein>
<keyword evidence="2" id="KW-1185">Reference proteome</keyword>
<evidence type="ECO:0000313" key="1">
    <source>
        <dbReference type="EMBL" id="RNI25691.1"/>
    </source>
</evidence>
<gene>
    <name evidence="1" type="ORF">EFB08_12600</name>
</gene>
<evidence type="ECO:0000313" key="2">
    <source>
        <dbReference type="Proteomes" id="UP000272117"/>
    </source>
</evidence>
<dbReference type="AlphaFoldDB" id="A0A3M9MJH7"/>
<proteinExistence type="predicted"/>
<dbReference type="Proteomes" id="UP000272117">
    <property type="component" value="Unassembled WGS sequence"/>
</dbReference>
<reference evidence="1 2" key="1">
    <citation type="submission" date="2018-11" db="EMBL/GenBank/DDBJ databases">
        <title>Rufibacter latericius sp. nov., isolated from water in Baiyang Lake.</title>
        <authorList>
            <person name="Yang Y."/>
        </authorList>
    </citation>
    <scope>NUCLEOTIDE SEQUENCE [LARGE SCALE GENOMIC DNA]</scope>
    <source>
        <strain evidence="1 2">R-22-1c-1</strain>
    </source>
</reference>
<accession>A0A3M9MJH7</accession>